<dbReference type="Pfam" id="PF09966">
    <property type="entry name" value="DUF2200"/>
    <property type="match status" value="1"/>
</dbReference>
<comment type="caution">
    <text evidence="1">The sequence shown here is derived from an EMBL/GenBank/DDBJ whole genome shotgun (WGS) entry which is preliminary data.</text>
</comment>
<proteinExistence type="predicted"/>
<evidence type="ECO:0000313" key="2">
    <source>
        <dbReference type="Proteomes" id="UP000622610"/>
    </source>
</evidence>
<dbReference type="Proteomes" id="UP000622610">
    <property type="component" value="Unassembled WGS sequence"/>
</dbReference>
<protein>
    <recommendedName>
        <fullName evidence="3">DUF2200 domain-containing protein</fullName>
    </recommendedName>
</protein>
<gene>
    <name evidence="1" type="ORF">GCM10011482_03300</name>
</gene>
<name>A0A917JFG5_9ENTE</name>
<sequence length="119" mass="13940">MKKHRIYTMTVASVYPLYLTKVEKKGRTKEEVDQVFRWLTGYTQEAIDQHLAAETNFEDFFAQAPKLNANRSLIKGMICGVRIEEIEEPLMREVRYLDKLIDELAKGKKMEKILRSSID</sequence>
<evidence type="ECO:0008006" key="3">
    <source>
        <dbReference type="Google" id="ProtNLM"/>
    </source>
</evidence>
<evidence type="ECO:0000313" key="1">
    <source>
        <dbReference type="EMBL" id="GGI64676.1"/>
    </source>
</evidence>
<dbReference type="InterPro" id="IPR023204">
    <property type="entry name" value="SP1917_dom_sf"/>
</dbReference>
<dbReference type="PIRSF" id="PIRSF033199">
    <property type="entry name" value="UCP033199"/>
    <property type="match status" value="1"/>
</dbReference>
<keyword evidence="2" id="KW-1185">Reference proteome</keyword>
<reference evidence="1" key="2">
    <citation type="submission" date="2020-09" db="EMBL/GenBank/DDBJ databases">
        <authorList>
            <person name="Sun Q."/>
            <person name="Sedlacek I."/>
        </authorList>
    </citation>
    <scope>NUCLEOTIDE SEQUENCE</scope>
    <source>
        <strain evidence="1">CCM 8433</strain>
    </source>
</reference>
<dbReference type="AlphaFoldDB" id="A0A917JFG5"/>
<reference evidence="1" key="1">
    <citation type="journal article" date="2014" name="Int. J. Syst. Evol. Microbiol.">
        <title>Complete genome sequence of Corynebacterium casei LMG S-19264T (=DSM 44701T), isolated from a smear-ripened cheese.</title>
        <authorList>
            <consortium name="US DOE Joint Genome Institute (JGI-PGF)"/>
            <person name="Walter F."/>
            <person name="Albersmeier A."/>
            <person name="Kalinowski J."/>
            <person name="Ruckert C."/>
        </authorList>
    </citation>
    <scope>NUCLEOTIDE SEQUENCE</scope>
    <source>
        <strain evidence="1">CCM 8433</strain>
    </source>
</reference>
<dbReference type="Gene3D" id="1.10.8.290">
    <property type="entry name" value="uncharacterized protein sp1917 domain"/>
    <property type="match status" value="1"/>
</dbReference>
<organism evidence="1 2">
    <name type="scientific">Enterococcus alcedinis</name>
    <dbReference type="NCBI Taxonomy" id="1274384"/>
    <lineage>
        <taxon>Bacteria</taxon>
        <taxon>Bacillati</taxon>
        <taxon>Bacillota</taxon>
        <taxon>Bacilli</taxon>
        <taxon>Lactobacillales</taxon>
        <taxon>Enterococcaceae</taxon>
        <taxon>Enterococcus</taxon>
    </lineage>
</organism>
<dbReference type="RefSeq" id="WP_188366518.1">
    <property type="nucleotide sequence ID" value="NZ_BMDT01000001.1"/>
</dbReference>
<dbReference type="InterPro" id="IPR014580">
    <property type="entry name" value="UCP033199"/>
</dbReference>
<dbReference type="EMBL" id="BMDT01000001">
    <property type="protein sequence ID" value="GGI64676.1"/>
    <property type="molecule type" value="Genomic_DNA"/>
</dbReference>
<accession>A0A917JFG5</accession>